<protein>
    <recommendedName>
        <fullName evidence="3">Reverse transcriptase Ty1/copia-type domain-containing protein</fullName>
    </recommendedName>
</protein>
<dbReference type="AlphaFoldDB" id="A0AAP0BE99"/>
<dbReference type="InterPro" id="IPR043502">
    <property type="entry name" value="DNA/RNA_pol_sf"/>
</dbReference>
<keyword evidence="1" id="KW-0106">Calcium</keyword>
<dbReference type="EMBL" id="JBBWWQ010000011">
    <property type="protein sequence ID" value="KAK8935501.1"/>
    <property type="molecule type" value="Genomic_DNA"/>
</dbReference>
<sequence length="365" mass="40886">MMMTRVPPHLLSVRAQILSSAATPSFSDACSMLLKVSPPTDTIGPPSSALLQHSSTSLLPFPPPTRKGRSDTRGRGRGGQSRPKCSFCGNDDHLEATCYRKHGLPPHPNSSVAALSPSATRADLDEGLDYEEIFSPVAKLNTVRVLLSVVVHRQWPLHQLDIQNAFLNGDLQETVYVKQPPGFEITGVSQVCHLKKSIYGLKQSPRTWFDKFSRAVREIGFTRCSTDFSLFTRHRTTGTVLLLVYVDDILITRDDSKGIQVVKQHLSSVFQTKDLGNLRYFFGLEIARRSDDLVLSQRKYCLVLLQNAGYSGCKPADVDGNGTIDYIEFITATMHMNRMDKEDHLYKAFEYFDEDRSGYASLRKH</sequence>
<dbReference type="InterPro" id="IPR013103">
    <property type="entry name" value="RVT_2"/>
</dbReference>
<evidence type="ECO:0000256" key="2">
    <source>
        <dbReference type="SAM" id="MobiDB-lite"/>
    </source>
</evidence>
<organism evidence="4 5">
    <name type="scientific">Platanthera zijinensis</name>
    <dbReference type="NCBI Taxonomy" id="2320716"/>
    <lineage>
        <taxon>Eukaryota</taxon>
        <taxon>Viridiplantae</taxon>
        <taxon>Streptophyta</taxon>
        <taxon>Embryophyta</taxon>
        <taxon>Tracheophyta</taxon>
        <taxon>Spermatophyta</taxon>
        <taxon>Magnoliopsida</taxon>
        <taxon>Liliopsida</taxon>
        <taxon>Asparagales</taxon>
        <taxon>Orchidaceae</taxon>
        <taxon>Orchidoideae</taxon>
        <taxon>Orchideae</taxon>
        <taxon>Orchidinae</taxon>
        <taxon>Platanthera</taxon>
    </lineage>
</organism>
<accession>A0AAP0BE99</accession>
<dbReference type="PROSITE" id="PS00018">
    <property type="entry name" value="EF_HAND_1"/>
    <property type="match status" value="1"/>
</dbReference>
<evidence type="ECO:0000313" key="4">
    <source>
        <dbReference type="EMBL" id="KAK8935501.1"/>
    </source>
</evidence>
<gene>
    <name evidence="4" type="ORF">KSP39_PZI013578</name>
</gene>
<dbReference type="Pfam" id="PF07727">
    <property type="entry name" value="RVT_2"/>
    <property type="match status" value="1"/>
</dbReference>
<dbReference type="SUPFAM" id="SSF56672">
    <property type="entry name" value="DNA/RNA polymerases"/>
    <property type="match status" value="1"/>
</dbReference>
<dbReference type="InterPro" id="IPR011992">
    <property type="entry name" value="EF-hand-dom_pair"/>
</dbReference>
<reference evidence="4 5" key="1">
    <citation type="journal article" date="2022" name="Nat. Plants">
        <title>Genomes of leafy and leafless Platanthera orchids illuminate the evolution of mycoheterotrophy.</title>
        <authorList>
            <person name="Li M.H."/>
            <person name="Liu K.W."/>
            <person name="Li Z."/>
            <person name="Lu H.C."/>
            <person name="Ye Q.L."/>
            <person name="Zhang D."/>
            <person name="Wang J.Y."/>
            <person name="Li Y.F."/>
            <person name="Zhong Z.M."/>
            <person name="Liu X."/>
            <person name="Yu X."/>
            <person name="Liu D.K."/>
            <person name="Tu X.D."/>
            <person name="Liu B."/>
            <person name="Hao Y."/>
            <person name="Liao X.Y."/>
            <person name="Jiang Y.T."/>
            <person name="Sun W.H."/>
            <person name="Chen J."/>
            <person name="Chen Y.Q."/>
            <person name="Ai Y."/>
            <person name="Zhai J.W."/>
            <person name="Wu S.S."/>
            <person name="Zhou Z."/>
            <person name="Hsiao Y.Y."/>
            <person name="Wu W.L."/>
            <person name="Chen Y.Y."/>
            <person name="Lin Y.F."/>
            <person name="Hsu J.L."/>
            <person name="Li C.Y."/>
            <person name="Wang Z.W."/>
            <person name="Zhao X."/>
            <person name="Zhong W.Y."/>
            <person name="Ma X.K."/>
            <person name="Ma L."/>
            <person name="Huang J."/>
            <person name="Chen G.Z."/>
            <person name="Huang M.Z."/>
            <person name="Huang L."/>
            <person name="Peng D.H."/>
            <person name="Luo Y.B."/>
            <person name="Zou S.Q."/>
            <person name="Chen S.P."/>
            <person name="Lan S."/>
            <person name="Tsai W.C."/>
            <person name="Van de Peer Y."/>
            <person name="Liu Z.J."/>
        </authorList>
    </citation>
    <scope>NUCLEOTIDE SEQUENCE [LARGE SCALE GENOMIC DNA]</scope>
    <source>
        <strain evidence="4">Lor287</strain>
    </source>
</reference>
<dbReference type="SUPFAM" id="SSF47473">
    <property type="entry name" value="EF-hand"/>
    <property type="match status" value="1"/>
</dbReference>
<feature type="region of interest" description="Disordered" evidence="2">
    <location>
        <begin position="42"/>
        <end position="86"/>
    </location>
</feature>
<evidence type="ECO:0000256" key="1">
    <source>
        <dbReference type="ARBA" id="ARBA00022837"/>
    </source>
</evidence>
<evidence type="ECO:0000259" key="3">
    <source>
        <dbReference type="Pfam" id="PF07727"/>
    </source>
</evidence>
<dbReference type="Proteomes" id="UP001418222">
    <property type="component" value="Unassembled WGS sequence"/>
</dbReference>
<name>A0AAP0BE99_9ASPA</name>
<feature type="domain" description="Reverse transcriptase Ty1/copia-type" evidence="3">
    <location>
        <begin position="127"/>
        <end position="316"/>
    </location>
</feature>
<dbReference type="PANTHER" id="PTHR43383">
    <property type="entry name" value="NODULIN 6"/>
    <property type="match status" value="1"/>
</dbReference>
<proteinExistence type="predicted"/>
<keyword evidence="5" id="KW-1185">Reference proteome</keyword>
<evidence type="ECO:0000313" key="5">
    <source>
        <dbReference type="Proteomes" id="UP001418222"/>
    </source>
</evidence>
<dbReference type="InterPro" id="IPR018247">
    <property type="entry name" value="EF_Hand_1_Ca_BS"/>
</dbReference>
<dbReference type="Gene3D" id="1.10.238.10">
    <property type="entry name" value="EF-hand"/>
    <property type="match status" value="2"/>
</dbReference>
<comment type="caution">
    <text evidence="4">The sequence shown here is derived from an EMBL/GenBank/DDBJ whole genome shotgun (WGS) entry which is preliminary data.</text>
</comment>
<dbReference type="PANTHER" id="PTHR43383:SF2">
    <property type="entry name" value="AMIDOHYDROLASE 2 FAMILY PROTEIN"/>
    <property type="match status" value="1"/>
</dbReference>